<dbReference type="InterPro" id="IPR003156">
    <property type="entry name" value="DHHA1_dom"/>
</dbReference>
<comment type="catalytic activity">
    <reaction evidence="13 14">
        <text>tRNA(Ala) + L-alanine + ATP = L-alanyl-tRNA(Ala) + AMP + diphosphate</text>
        <dbReference type="Rhea" id="RHEA:12540"/>
        <dbReference type="Rhea" id="RHEA-COMP:9657"/>
        <dbReference type="Rhea" id="RHEA-COMP:9923"/>
        <dbReference type="ChEBI" id="CHEBI:30616"/>
        <dbReference type="ChEBI" id="CHEBI:33019"/>
        <dbReference type="ChEBI" id="CHEBI:57972"/>
        <dbReference type="ChEBI" id="CHEBI:78442"/>
        <dbReference type="ChEBI" id="CHEBI:78497"/>
        <dbReference type="ChEBI" id="CHEBI:456215"/>
        <dbReference type="EC" id="6.1.1.7"/>
    </reaction>
</comment>
<dbReference type="SUPFAM" id="SSF50447">
    <property type="entry name" value="Translation proteins"/>
    <property type="match status" value="1"/>
</dbReference>
<feature type="binding site" evidence="14">
    <location>
        <position position="670"/>
    </location>
    <ligand>
        <name>Zn(2+)</name>
        <dbReference type="ChEBI" id="CHEBI:29105"/>
    </ligand>
</feature>
<dbReference type="GO" id="GO:0002161">
    <property type="term" value="F:aminoacyl-tRNA deacylase activity"/>
    <property type="evidence" value="ECO:0007669"/>
    <property type="project" value="TreeGrafter"/>
</dbReference>
<dbReference type="InterPro" id="IPR023033">
    <property type="entry name" value="Ala_tRNA_ligase_euk/bac"/>
</dbReference>
<feature type="coiled-coil region" evidence="15">
    <location>
        <begin position="729"/>
        <end position="756"/>
    </location>
</feature>
<dbReference type="Gene3D" id="3.10.310.40">
    <property type="match status" value="1"/>
</dbReference>
<dbReference type="GO" id="GO:0016740">
    <property type="term" value="F:transferase activity"/>
    <property type="evidence" value="ECO:0007669"/>
    <property type="project" value="UniProtKB-ARBA"/>
</dbReference>
<dbReference type="SMART" id="SM00863">
    <property type="entry name" value="tRNA_SAD"/>
    <property type="match status" value="1"/>
</dbReference>
<evidence type="ECO:0000313" key="18">
    <source>
        <dbReference type="Proteomes" id="UP000093352"/>
    </source>
</evidence>
<dbReference type="GO" id="GO:0006419">
    <property type="term" value="P:alanyl-tRNA aminoacylation"/>
    <property type="evidence" value="ECO:0007669"/>
    <property type="project" value="UniProtKB-UniRule"/>
</dbReference>
<dbReference type="Gene3D" id="3.30.980.10">
    <property type="entry name" value="Threonyl-trna Synthetase, Chain A, domain 2"/>
    <property type="match status" value="1"/>
</dbReference>
<dbReference type="EMBL" id="MBEW02000003">
    <property type="protein sequence ID" value="RDY21938.1"/>
    <property type="molecule type" value="Genomic_DNA"/>
</dbReference>
<evidence type="ECO:0000256" key="4">
    <source>
        <dbReference type="ARBA" id="ARBA00022598"/>
    </source>
</evidence>
<dbReference type="Gene3D" id="3.30.54.20">
    <property type="match status" value="1"/>
</dbReference>
<keyword evidence="5 14" id="KW-0479">Metal-binding</keyword>
<feature type="domain" description="Alanyl-transfer RNA synthetases family profile" evidence="16">
    <location>
        <begin position="3"/>
        <end position="713"/>
    </location>
</feature>
<comment type="function">
    <text evidence="12 14">Catalyzes the attachment of alanine to tRNA(Ala) in a two-step reaction: alanine is first activated by ATP to form Ala-AMP and then transferred to the acceptor end of tRNA(Ala). Also edits incorrectly charged Ser-tRNA(Ala) and Gly-tRNA(Ala) via its editing domain.</text>
</comment>
<dbReference type="PANTHER" id="PTHR11777:SF9">
    <property type="entry name" value="ALANINE--TRNA LIGASE, CYTOPLASMIC"/>
    <property type="match status" value="1"/>
</dbReference>
<dbReference type="AlphaFoldDB" id="A0A371IN69"/>
<evidence type="ECO:0000256" key="15">
    <source>
        <dbReference type="SAM" id="Coils"/>
    </source>
</evidence>
<keyword evidence="6 14" id="KW-0547">Nucleotide-binding</keyword>
<dbReference type="FunFam" id="3.30.930.10:FF:000004">
    <property type="entry name" value="Alanine--tRNA ligase"/>
    <property type="match status" value="1"/>
</dbReference>
<evidence type="ECO:0000256" key="13">
    <source>
        <dbReference type="ARBA" id="ARBA00048300"/>
    </source>
</evidence>
<dbReference type="Pfam" id="PF07973">
    <property type="entry name" value="tRNA_SAD"/>
    <property type="match status" value="1"/>
</dbReference>
<keyword evidence="11 14" id="KW-0030">Aminoacyl-tRNA synthetase</keyword>
<comment type="subcellular location">
    <subcellularLocation>
        <location evidence="1 14">Cytoplasm</location>
    </subcellularLocation>
</comment>
<dbReference type="Gene3D" id="3.30.930.10">
    <property type="entry name" value="Bira Bifunctional Protein, Domain 2"/>
    <property type="match status" value="1"/>
</dbReference>
<dbReference type="FunFam" id="3.30.54.20:FF:000001">
    <property type="entry name" value="Alanine--tRNA ligase"/>
    <property type="match status" value="1"/>
</dbReference>
<dbReference type="FunFam" id="2.40.30.130:FF:000001">
    <property type="entry name" value="Alanine--tRNA ligase"/>
    <property type="match status" value="1"/>
</dbReference>
<keyword evidence="3 14" id="KW-0820">tRNA-binding</keyword>
<keyword evidence="8 14" id="KW-0067">ATP-binding</keyword>
<evidence type="ECO:0000256" key="14">
    <source>
        <dbReference type="HAMAP-Rule" id="MF_00036"/>
    </source>
</evidence>
<dbReference type="GO" id="GO:0140096">
    <property type="term" value="F:catalytic activity, acting on a protein"/>
    <property type="evidence" value="ECO:0007669"/>
    <property type="project" value="UniProtKB-ARBA"/>
</dbReference>
<evidence type="ECO:0000256" key="9">
    <source>
        <dbReference type="ARBA" id="ARBA00022884"/>
    </source>
</evidence>
<keyword evidence="7 14" id="KW-0862">Zinc</keyword>
<dbReference type="InterPro" id="IPR018165">
    <property type="entry name" value="Ala-tRNA-synth_IIc_core"/>
</dbReference>
<dbReference type="RefSeq" id="WP_068914160.1">
    <property type="nucleotide sequence ID" value="NZ_MBEW02000003.1"/>
</dbReference>
<keyword evidence="15" id="KW-0175">Coiled coil</keyword>
<dbReference type="PANTHER" id="PTHR11777">
    <property type="entry name" value="ALANYL-TRNA SYNTHETASE"/>
    <property type="match status" value="1"/>
</dbReference>
<evidence type="ECO:0000256" key="5">
    <source>
        <dbReference type="ARBA" id="ARBA00022723"/>
    </source>
</evidence>
<dbReference type="Pfam" id="PF01411">
    <property type="entry name" value="tRNA-synt_2c"/>
    <property type="match status" value="1"/>
</dbReference>
<dbReference type="EC" id="6.1.1.7" evidence="14"/>
<dbReference type="GO" id="GO:0004813">
    <property type="term" value="F:alanine-tRNA ligase activity"/>
    <property type="evidence" value="ECO:0007669"/>
    <property type="project" value="UniProtKB-UniRule"/>
</dbReference>
<evidence type="ECO:0000256" key="1">
    <source>
        <dbReference type="ARBA" id="ARBA00004496"/>
    </source>
</evidence>
<keyword evidence="18" id="KW-1185">Reference proteome</keyword>
<dbReference type="Pfam" id="PF02272">
    <property type="entry name" value="DHHA1"/>
    <property type="match status" value="1"/>
</dbReference>
<keyword evidence="10 14" id="KW-0648">Protein biosynthesis</keyword>
<reference evidence="17 18" key="1">
    <citation type="journal article" date="2016" name="Genome Announc.">
        <title>Draft Genome Sequence of Criibacterium bergeronii gen. nov., sp. nov., Strain CCRI-22567T, Isolated from a Vaginal Sample from a Woman with Bacterial Vaginosis.</title>
        <authorList>
            <person name="Maheux A.F."/>
            <person name="Berube E."/>
            <person name="Boudreau D.K."/>
            <person name="Raymond F."/>
            <person name="Corbeil J."/>
            <person name="Roy P.H."/>
            <person name="Boissinot M."/>
            <person name="Omar R.F."/>
        </authorList>
    </citation>
    <scope>NUCLEOTIDE SEQUENCE [LARGE SCALE GENOMIC DNA]</scope>
    <source>
        <strain evidence="17 18">CCRI-22567</strain>
    </source>
</reference>
<comment type="caution">
    <text evidence="17">The sequence shown here is derived from an EMBL/GenBank/DDBJ whole genome shotgun (WGS) entry which is preliminary data.</text>
</comment>
<organism evidence="17 18">
    <name type="scientific">Criibacterium bergeronii</name>
    <dbReference type="NCBI Taxonomy" id="1871336"/>
    <lineage>
        <taxon>Bacteria</taxon>
        <taxon>Bacillati</taxon>
        <taxon>Bacillota</taxon>
        <taxon>Clostridia</taxon>
        <taxon>Peptostreptococcales</taxon>
        <taxon>Filifactoraceae</taxon>
        <taxon>Criibacterium</taxon>
    </lineage>
</organism>
<dbReference type="FunFam" id="3.30.980.10:FF:000004">
    <property type="entry name" value="Alanine--tRNA ligase, cytoplasmic"/>
    <property type="match status" value="1"/>
</dbReference>
<dbReference type="InterPro" id="IPR018164">
    <property type="entry name" value="Ala-tRNA-synth_IIc_N"/>
</dbReference>
<keyword evidence="4 14" id="KW-0436">Ligase</keyword>
<evidence type="ECO:0000256" key="11">
    <source>
        <dbReference type="ARBA" id="ARBA00023146"/>
    </source>
</evidence>
<evidence type="ECO:0000313" key="17">
    <source>
        <dbReference type="EMBL" id="RDY21938.1"/>
    </source>
</evidence>
<dbReference type="InterPro" id="IPR009000">
    <property type="entry name" value="Transl_B-barrel_sf"/>
</dbReference>
<evidence type="ECO:0000256" key="12">
    <source>
        <dbReference type="ARBA" id="ARBA00024779"/>
    </source>
</evidence>
<dbReference type="GO" id="GO:0008270">
    <property type="term" value="F:zinc ion binding"/>
    <property type="evidence" value="ECO:0007669"/>
    <property type="project" value="UniProtKB-UniRule"/>
</dbReference>
<comment type="cofactor">
    <cofactor evidence="14">
        <name>Zn(2+)</name>
        <dbReference type="ChEBI" id="CHEBI:29105"/>
    </cofactor>
    <text evidence="14">Binds 1 zinc ion per subunit.</text>
</comment>
<evidence type="ECO:0000256" key="10">
    <source>
        <dbReference type="ARBA" id="ARBA00022917"/>
    </source>
</evidence>
<comment type="domain">
    <text evidence="14">Consists of three domains; the N-terminal catalytic domain, the editing domain and the C-terminal C-Ala domain. The editing domain removes incorrectly charged amino acids, while the C-Ala domain, along with tRNA(Ala), serves as a bridge to cooperatively bring together the editing and aminoacylation centers thus stimulating deacylation of misacylated tRNAs.</text>
</comment>
<sequence>MYMKANDIRKKYLEFFKSKDHYVQESFSLVPKNDKSLLLINAGMAPLKNYFLGLEEPPAHRMTTCQKCVRTGDIDNIGHTLRHATFFEMLGNFSFGNYFKKDAITFAWEFVTEVLKLDKDKLWVTVYEEDDEAYNLWKDMIGVEERKIVRLGKEDNFWEIGNGQGPCGPCSEIYIDRGENFSCEGECKPGSEGDRFLEFWNLVFTQFDKQADGSLKKLEHPNIDTGMGLERMACIMQGVDSIFDIDTMVAIRNKISEISNKKYNENAKNDVSIRIIADHLRAITFMVSDGIIPSNEGRGYVLRRLARRALRHGKLLGIQGKFISDIANIVINEYKDGYPELEQNHDHIIKILSVEEEKFNETLESGLEILNGYIDQAVSNGNSIITGEDAFKLYDTFGFPLELTIEIAEEKNCKVDTKGFEQQMEIQKETARNSRKSGSDVGWKDEITNLDLSVSKTEFLGYDTLESDNKIQDIVLNGNLVDLANEGDEIMLIFDKTPFYAESGGQVGDKGVILSANDKFDIKINDVTKSTGGLFVHHAKVERGSVKKGDLAHLQVNRMNRLATMRNHTATHLLHKALKMVLGDHVNQSGSFVSPTGLRFDFNHYEQLTKQQIKDVERIVNLKIFESIDVHTDVMGINDAKETGAMSLFDEKYGDIVRVVSIGDFSKEFCGGTHVVNTNQIGMFKIVSEGAVSSGVRRLEAITGLTVYDYLLENEHIIEEVSMAVKSNKQALTKRIETLVDENKTLSKQLKAMQNDSAKGSLEDIINNAISIGDVKLMTTKYEDVQDDVLRNIMQDIIDKAPSSIVVFSNLDTTENKLKFICMVDKKLNPRYHAGNIVREVAAVTGGKGGGKPNLAQAGGVDISKVDEALSKAKAIIENM</sequence>
<gene>
    <name evidence="14" type="primary">alaS</name>
    <name evidence="17" type="ORF">BBG48_002380</name>
</gene>
<dbReference type="SUPFAM" id="SSF55186">
    <property type="entry name" value="ThrRS/AlaRS common domain"/>
    <property type="match status" value="1"/>
</dbReference>
<dbReference type="SUPFAM" id="SSF55681">
    <property type="entry name" value="Class II aaRS and biotin synthetases"/>
    <property type="match status" value="1"/>
</dbReference>
<dbReference type="InterPro" id="IPR012947">
    <property type="entry name" value="tRNA_SAD"/>
</dbReference>
<dbReference type="NCBIfam" id="TIGR00344">
    <property type="entry name" value="alaS"/>
    <property type="match status" value="1"/>
</dbReference>
<evidence type="ECO:0000256" key="2">
    <source>
        <dbReference type="ARBA" id="ARBA00008226"/>
    </source>
</evidence>
<protein>
    <recommendedName>
        <fullName evidence="14">Alanine--tRNA ligase</fullName>
        <ecNumber evidence="14">6.1.1.7</ecNumber>
    </recommendedName>
    <alternativeName>
        <fullName evidence="14">Alanyl-tRNA synthetase</fullName>
        <shortName evidence="14">AlaRS</shortName>
    </alternativeName>
</protein>
<keyword evidence="9 14" id="KW-0694">RNA-binding</keyword>
<dbReference type="Gene3D" id="6.10.250.550">
    <property type="match status" value="1"/>
</dbReference>
<dbReference type="PRINTS" id="PR00980">
    <property type="entry name" value="TRNASYNTHALA"/>
</dbReference>
<feature type="binding site" evidence="14">
    <location>
        <position position="568"/>
    </location>
    <ligand>
        <name>Zn(2+)</name>
        <dbReference type="ChEBI" id="CHEBI:29105"/>
    </ligand>
</feature>
<dbReference type="InterPro" id="IPR018162">
    <property type="entry name" value="Ala-tRNA-ligase_IIc_anticod-bd"/>
</dbReference>
<feature type="binding site" evidence="14">
    <location>
        <position position="674"/>
    </location>
    <ligand>
        <name>Zn(2+)</name>
        <dbReference type="ChEBI" id="CHEBI:29105"/>
    </ligand>
</feature>
<evidence type="ECO:0000256" key="3">
    <source>
        <dbReference type="ARBA" id="ARBA00022555"/>
    </source>
</evidence>
<keyword evidence="14" id="KW-0963">Cytoplasm</keyword>
<dbReference type="SUPFAM" id="SSF101353">
    <property type="entry name" value="Putative anticodon-binding domain of alanyl-tRNA synthetase (AlaRS)"/>
    <property type="match status" value="1"/>
</dbReference>
<accession>A0A371IN69</accession>
<evidence type="ECO:0000256" key="6">
    <source>
        <dbReference type="ARBA" id="ARBA00022741"/>
    </source>
</evidence>
<evidence type="ECO:0000256" key="8">
    <source>
        <dbReference type="ARBA" id="ARBA00022840"/>
    </source>
</evidence>
<evidence type="ECO:0000259" key="16">
    <source>
        <dbReference type="PROSITE" id="PS50860"/>
    </source>
</evidence>
<proteinExistence type="inferred from homology"/>
<evidence type="ECO:0000256" key="7">
    <source>
        <dbReference type="ARBA" id="ARBA00022833"/>
    </source>
</evidence>
<name>A0A371IN69_9FIRM</name>
<dbReference type="InterPro" id="IPR018163">
    <property type="entry name" value="Thr/Ala-tRNA-synth_IIc_edit"/>
</dbReference>
<dbReference type="FunFam" id="3.10.310.40:FF:000001">
    <property type="entry name" value="Alanine--tRNA ligase"/>
    <property type="match status" value="1"/>
</dbReference>
<dbReference type="InterPro" id="IPR002318">
    <property type="entry name" value="Ala-tRNA-lgiase_IIc"/>
</dbReference>
<dbReference type="CDD" id="cd00673">
    <property type="entry name" value="AlaRS_core"/>
    <property type="match status" value="1"/>
</dbReference>
<dbReference type="HAMAP" id="MF_00036_B">
    <property type="entry name" value="Ala_tRNA_synth_B"/>
    <property type="match status" value="1"/>
</dbReference>
<dbReference type="GO" id="GO:0005829">
    <property type="term" value="C:cytosol"/>
    <property type="evidence" value="ECO:0007669"/>
    <property type="project" value="TreeGrafter"/>
</dbReference>
<comment type="similarity">
    <text evidence="2 14">Belongs to the class-II aminoacyl-tRNA synthetase family.</text>
</comment>
<dbReference type="Gene3D" id="2.40.30.130">
    <property type="match status" value="1"/>
</dbReference>
<dbReference type="GO" id="GO:0000049">
    <property type="term" value="F:tRNA binding"/>
    <property type="evidence" value="ECO:0007669"/>
    <property type="project" value="UniProtKB-KW"/>
</dbReference>
<feature type="binding site" evidence="14">
    <location>
        <position position="572"/>
    </location>
    <ligand>
        <name>Zn(2+)</name>
        <dbReference type="ChEBI" id="CHEBI:29105"/>
    </ligand>
</feature>
<dbReference type="STRING" id="1871336.BBG48_07045"/>
<dbReference type="GO" id="GO:0005524">
    <property type="term" value="F:ATP binding"/>
    <property type="evidence" value="ECO:0007669"/>
    <property type="project" value="UniProtKB-UniRule"/>
</dbReference>
<dbReference type="InterPro" id="IPR045864">
    <property type="entry name" value="aa-tRNA-synth_II/BPL/LPL"/>
</dbReference>
<dbReference type="PROSITE" id="PS50860">
    <property type="entry name" value="AA_TRNA_LIGASE_II_ALA"/>
    <property type="match status" value="1"/>
</dbReference>
<dbReference type="InterPro" id="IPR050058">
    <property type="entry name" value="Ala-tRNA_ligase"/>
</dbReference>
<dbReference type="Proteomes" id="UP000093352">
    <property type="component" value="Unassembled WGS sequence"/>
</dbReference>